<protein>
    <submittedName>
        <fullName evidence="1">Uncharacterized protein</fullName>
    </submittedName>
</protein>
<gene>
    <name evidence="1" type="ORF">MGU_09758</name>
</gene>
<comment type="caution">
    <text evidence="1">The sequence shown here is derived from an EMBL/GenBank/DDBJ whole genome shotgun (WGS) entry which is preliminary data.</text>
</comment>
<organism evidence="1 2">
    <name type="scientific">Metarhizium guizhouense (strain ARSEF 977)</name>
    <dbReference type="NCBI Taxonomy" id="1276136"/>
    <lineage>
        <taxon>Eukaryota</taxon>
        <taxon>Fungi</taxon>
        <taxon>Dikarya</taxon>
        <taxon>Ascomycota</taxon>
        <taxon>Pezizomycotina</taxon>
        <taxon>Sordariomycetes</taxon>
        <taxon>Hypocreomycetidae</taxon>
        <taxon>Hypocreales</taxon>
        <taxon>Clavicipitaceae</taxon>
        <taxon>Metarhizium</taxon>
    </lineage>
</organism>
<evidence type="ECO:0000313" key="1">
    <source>
        <dbReference type="EMBL" id="KID82922.1"/>
    </source>
</evidence>
<dbReference type="HOGENOM" id="CLU_1195117_0_0_1"/>
<dbReference type="Proteomes" id="UP000031192">
    <property type="component" value="Unassembled WGS sequence"/>
</dbReference>
<evidence type="ECO:0000313" key="2">
    <source>
        <dbReference type="Proteomes" id="UP000031192"/>
    </source>
</evidence>
<dbReference type="EMBL" id="AZNH01000071">
    <property type="protein sequence ID" value="KID82922.1"/>
    <property type="molecule type" value="Genomic_DNA"/>
</dbReference>
<keyword evidence="2" id="KW-1185">Reference proteome</keyword>
<dbReference type="AlphaFoldDB" id="A0A0B4GTA0"/>
<name>A0A0B4GTA0_METGA</name>
<proteinExistence type="predicted"/>
<reference evidence="1 2" key="1">
    <citation type="journal article" date="2014" name="Proc. Natl. Acad. Sci. U.S.A.">
        <title>Trajectory and genomic determinants of fungal-pathogen speciation and host adaptation.</title>
        <authorList>
            <person name="Hu X."/>
            <person name="Xiao G."/>
            <person name="Zheng P."/>
            <person name="Shang Y."/>
            <person name="Su Y."/>
            <person name="Zhang X."/>
            <person name="Liu X."/>
            <person name="Zhan S."/>
            <person name="St Leger R.J."/>
            <person name="Wang C."/>
        </authorList>
    </citation>
    <scope>NUCLEOTIDE SEQUENCE [LARGE SCALE GENOMIC DNA]</scope>
    <source>
        <strain evidence="1 2">ARSEF 977</strain>
    </source>
</reference>
<accession>A0A0B4GTA0</accession>
<sequence length="232" mass="26112">MKTVPSAQTANAERTLTTPRKMVRSKSEFISTLSSLLLCCKAASDVATAAYQRHKADSPMSLRGLRHEIDARRDLLMLQQGWQSPCHRLVTSFRYMEPRRTLHNLAVVWSGPDTPEFYGFTALIKLLSLWENLQALYVVVDPECLEAKPWIPDEGRCWDNDYDGCLSTFLDIYRLDQSRYEPRVFYDGDRVYYEVGVGVLANAGGLEQGAVTRAQRGLGAKGLNSMIISKGL</sequence>